<dbReference type="EMBL" id="JAGPXC010000004">
    <property type="protein sequence ID" value="KAH6654098.1"/>
    <property type="molecule type" value="Genomic_DNA"/>
</dbReference>
<reference evidence="1" key="1">
    <citation type="journal article" date="2021" name="Nat. Commun.">
        <title>Genetic determinants of endophytism in the Arabidopsis root mycobiome.</title>
        <authorList>
            <person name="Mesny F."/>
            <person name="Miyauchi S."/>
            <person name="Thiergart T."/>
            <person name="Pickel B."/>
            <person name="Atanasova L."/>
            <person name="Karlsson M."/>
            <person name="Huettel B."/>
            <person name="Barry K.W."/>
            <person name="Haridas S."/>
            <person name="Chen C."/>
            <person name="Bauer D."/>
            <person name="Andreopoulos W."/>
            <person name="Pangilinan J."/>
            <person name="LaButti K."/>
            <person name="Riley R."/>
            <person name="Lipzen A."/>
            <person name="Clum A."/>
            <person name="Drula E."/>
            <person name="Henrissat B."/>
            <person name="Kohler A."/>
            <person name="Grigoriev I.V."/>
            <person name="Martin F.M."/>
            <person name="Hacquard S."/>
        </authorList>
    </citation>
    <scope>NUCLEOTIDE SEQUENCE</scope>
    <source>
        <strain evidence="1">MPI-SDFR-AT-0073</strain>
    </source>
</reference>
<proteinExistence type="predicted"/>
<keyword evidence="2" id="KW-1185">Reference proteome</keyword>
<comment type="caution">
    <text evidence="1">The sequence shown here is derived from an EMBL/GenBank/DDBJ whole genome shotgun (WGS) entry which is preliminary data.</text>
</comment>
<gene>
    <name evidence="1" type="ORF">BKA67DRAFT_269794</name>
</gene>
<dbReference type="Proteomes" id="UP000758603">
    <property type="component" value="Unassembled WGS sequence"/>
</dbReference>
<accession>A0A9P8UL41</accession>
<dbReference type="GeneID" id="70124768"/>
<organism evidence="1 2">
    <name type="scientific">Truncatella angustata</name>
    <dbReference type="NCBI Taxonomy" id="152316"/>
    <lineage>
        <taxon>Eukaryota</taxon>
        <taxon>Fungi</taxon>
        <taxon>Dikarya</taxon>
        <taxon>Ascomycota</taxon>
        <taxon>Pezizomycotina</taxon>
        <taxon>Sordariomycetes</taxon>
        <taxon>Xylariomycetidae</taxon>
        <taxon>Amphisphaeriales</taxon>
        <taxon>Sporocadaceae</taxon>
        <taxon>Truncatella</taxon>
    </lineage>
</organism>
<protein>
    <submittedName>
        <fullName evidence="1">Uncharacterized protein</fullName>
    </submittedName>
</protein>
<sequence>MAPASLRRFPRSNVCIQPLLHARHCQFSAIDSESQKLPLLNGKCQPLRYSEYPVNLLQDPSFCLDFQSRPVFCYAIDSFVNYSCPELLLCHLNHKSHIPSSHSPDFTSSSPGFHRHRRRYAVRLKKLRSALRIRGWVPSHGGSITGLLPPAVALGCSCCELTTNFRLVAKSKRAVFPHCTSLLPPYLSTHASTCIACLPTLT</sequence>
<dbReference type="RefSeq" id="XP_045958368.1">
    <property type="nucleotide sequence ID" value="XM_046095875.1"/>
</dbReference>
<evidence type="ECO:0000313" key="2">
    <source>
        <dbReference type="Proteomes" id="UP000758603"/>
    </source>
</evidence>
<name>A0A9P8UL41_9PEZI</name>
<evidence type="ECO:0000313" key="1">
    <source>
        <dbReference type="EMBL" id="KAH6654098.1"/>
    </source>
</evidence>
<dbReference type="AlphaFoldDB" id="A0A9P8UL41"/>